<evidence type="ECO:0000313" key="5">
    <source>
        <dbReference type="Proteomes" id="UP000029227"/>
    </source>
</evidence>
<protein>
    <submittedName>
        <fullName evidence="4">TPR domain protein</fullName>
    </submittedName>
</protein>
<dbReference type="NCBIfam" id="TIGR02917">
    <property type="entry name" value="PEP_TPR_lipo"/>
    <property type="match status" value="1"/>
</dbReference>
<dbReference type="SUPFAM" id="SSF48452">
    <property type="entry name" value="TPR-like"/>
    <property type="match status" value="4"/>
</dbReference>
<dbReference type="Pfam" id="PF14559">
    <property type="entry name" value="TPR_19"/>
    <property type="match status" value="4"/>
</dbReference>
<dbReference type="Pfam" id="PF13432">
    <property type="entry name" value="TPR_16"/>
    <property type="match status" value="2"/>
</dbReference>
<evidence type="ECO:0000256" key="3">
    <source>
        <dbReference type="PROSITE-ProRule" id="PRU00339"/>
    </source>
</evidence>
<dbReference type="PANTHER" id="PTHR45586:SF1">
    <property type="entry name" value="LIPOPOLYSACCHARIDE ASSEMBLY PROTEIN B"/>
    <property type="match status" value="1"/>
</dbReference>
<dbReference type="InterPro" id="IPR011990">
    <property type="entry name" value="TPR-like_helical_dom_sf"/>
</dbReference>
<dbReference type="EMBL" id="BBMN01000006">
    <property type="protein sequence ID" value="GAL05237.1"/>
    <property type="molecule type" value="Genomic_DNA"/>
</dbReference>
<keyword evidence="2 3" id="KW-0802">TPR repeat</keyword>
<name>A0A090RCC8_9GAMM</name>
<dbReference type="Pfam" id="PF13431">
    <property type="entry name" value="TPR_17"/>
    <property type="match status" value="1"/>
</dbReference>
<dbReference type="AlphaFoldDB" id="A0A090RCC8"/>
<organism evidence="4 5">
    <name type="scientific">Photobacterium aphoticum</name>
    <dbReference type="NCBI Taxonomy" id="754436"/>
    <lineage>
        <taxon>Bacteria</taxon>
        <taxon>Pseudomonadati</taxon>
        <taxon>Pseudomonadota</taxon>
        <taxon>Gammaproteobacteria</taxon>
        <taxon>Vibrionales</taxon>
        <taxon>Vibrionaceae</taxon>
        <taxon>Photobacterium</taxon>
    </lineage>
</organism>
<dbReference type="Pfam" id="PF13174">
    <property type="entry name" value="TPR_6"/>
    <property type="match status" value="1"/>
</dbReference>
<dbReference type="SMART" id="SM00028">
    <property type="entry name" value="TPR"/>
    <property type="match status" value="12"/>
</dbReference>
<proteinExistence type="predicted"/>
<dbReference type="InterPro" id="IPR019734">
    <property type="entry name" value="TPR_rpt"/>
</dbReference>
<dbReference type="Proteomes" id="UP000029227">
    <property type="component" value="Unassembled WGS sequence"/>
</dbReference>
<feature type="repeat" description="TPR" evidence="3">
    <location>
        <begin position="688"/>
        <end position="721"/>
    </location>
</feature>
<evidence type="ECO:0000256" key="1">
    <source>
        <dbReference type="ARBA" id="ARBA00022737"/>
    </source>
</evidence>
<evidence type="ECO:0000256" key="2">
    <source>
        <dbReference type="ARBA" id="ARBA00022803"/>
    </source>
</evidence>
<feature type="repeat" description="TPR" evidence="3">
    <location>
        <begin position="586"/>
        <end position="619"/>
    </location>
</feature>
<dbReference type="STRING" id="754436.JCM19237_3620"/>
<reference evidence="4 5" key="1">
    <citation type="journal article" date="2014" name="Genome Announc.">
        <title>Draft Genome Sequences of Two Vibrionaceae Species, Vibrio ponticus C121 and Photobacterium aphoticum C119, Isolated as Coral Reef Microbiota.</title>
        <authorList>
            <person name="Al-saari N."/>
            <person name="Meirelles P.M."/>
            <person name="Mino S."/>
            <person name="Suda W."/>
            <person name="Oshima K."/>
            <person name="Hattori M."/>
            <person name="Ohkuma M."/>
            <person name="Thompson F.L."/>
            <person name="Gomez-Gil B."/>
            <person name="Sawabe T."/>
            <person name="Sawabe T."/>
        </authorList>
    </citation>
    <scope>NUCLEOTIDE SEQUENCE [LARGE SCALE GENOMIC DNA]</scope>
    <source>
        <strain evidence="4 5">JCM 19237</strain>
    </source>
</reference>
<evidence type="ECO:0000313" key="4">
    <source>
        <dbReference type="EMBL" id="GAL05237.1"/>
    </source>
</evidence>
<keyword evidence="1" id="KW-0677">Repeat</keyword>
<dbReference type="InterPro" id="IPR014266">
    <property type="entry name" value="PEP-CTERM_TPR_PrsT"/>
</dbReference>
<dbReference type="eggNOG" id="COG0457">
    <property type="taxonomic scope" value="Bacteria"/>
</dbReference>
<dbReference type="PROSITE" id="PS50005">
    <property type="entry name" value="TPR"/>
    <property type="match status" value="4"/>
</dbReference>
<dbReference type="InterPro" id="IPR051012">
    <property type="entry name" value="CellSynth/LPSAsmb/PSIAsmb"/>
</dbReference>
<dbReference type="Gene3D" id="1.25.40.10">
    <property type="entry name" value="Tetratricopeptide repeat domain"/>
    <property type="match status" value="7"/>
</dbReference>
<dbReference type="PANTHER" id="PTHR45586">
    <property type="entry name" value="TPR REPEAT-CONTAINING PROTEIN PA4667"/>
    <property type="match status" value="1"/>
</dbReference>
<accession>A0A090RCC8</accession>
<comment type="caution">
    <text evidence="4">The sequence shown here is derived from an EMBL/GenBank/DDBJ whole genome shotgun (WGS) entry which is preliminary data.</text>
</comment>
<sequence>MLLTACNTETPEEHISNARSYLSEGNINAAILELKNAIQQAPENIESRHLLAATYLQLGNFAAAEKEFSRALRNGGDPNILTPYLAQSLFGQSDVRALEKLLSHSHMDDPSARANVLGIHAVVLLQHGKTEEAEEALQQAQSLDKDAFYVILAHSSLLAEQQQVEQARKQLHTLQESFKNNSHLLLILGHIELASGHYTDAIEAYSQAVTLSPMAIHYNLFLAQALVRDKQYNRAEPYTDRLLSIHPTHALANELKAIILYDREEYSDAKSHADVAIKNGSQNHGAMIISGVTAYKQGNYDEANRHFARVAPFVDTDHFIKRLFASTQFQLGNMDGALSTLQAFDLSLKENNDFTSQMSLEFARIGRNNDAMALATKAHTHDIDNAALRLGLIQLANNNENGIQLLNDVLSKQPASTDANLGLIYYYLNNDKNAQATKAIDQWLAASPDDPIATMLKGHMALQQKRYDNAESYFKKAATLDPNNLTAQLSLSQLHFVKGEKETAFQDTFALAVQHMDNYVVAKYLFKYALTEAQRQQALTLYKEHVADHPDNLDTRMILARSYGTLDNYGEAISLLKDLPPNQQSADSWSFLTLLYFKQNAYRKALHAANQWLERDPLNPEAYIRTIQISELTGNYSSGVNVANQALTLFSDQPEFTLMKAGLLIKDKQYDTGQALLNAQPADIQQNVYFLRLQGEMYNAQKEYSKAIPLYKKRYETQPSLSAAKDLAVAYAQNNQTEKAAAFLESVIKEYGEAAEPLTILLAQMQLKDKPEQAITHYQSVLAKEPNNVIALNNLAWLYMRKNDITQACQSAKKAYQLASEAPEIQDTYGYCLLKAGNTRKSMATLKTAYENLSSSVEIGLHYAESLIMNHQFEQAKVILDQLSPTDAKHQQQKQKLLDSLTP</sequence>
<feature type="repeat" description="TPR" evidence="3">
    <location>
        <begin position="182"/>
        <end position="215"/>
    </location>
</feature>
<gene>
    <name evidence="4" type="ORF">JCM19237_3620</name>
</gene>
<feature type="repeat" description="TPR" evidence="3">
    <location>
        <begin position="451"/>
        <end position="484"/>
    </location>
</feature>